<dbReference type="NCBIfam" id="TIGR00254">
    <property type="entry name" value="GGDEF"/>
    <property type="match status" value="1"/>
</dbReference>
<evidence type="ECO:0000259" key="1">
    <source>
        <dbReference type="PROSITE" id="PS50112"/>
    </source>
</evidence>
<dbReference type="Gene3D" id="3.30.70.270">
    <property type="match status" value="1"/>
</dbReference>
<dbReference type="AlphaFoldDB" id="E1YG55"/>
<accession>E1YG55</accession>
<dbReference type="InterPro" id="IPR000700">
    <property type="entry name" value="PAS-assoc_C"/>
</dbReference>
<dbReference type="NCBIfam" id="TIGR00229">
    <property type="entry name" value="sensory_box"/>
    <property type="match status" value="3"/>
</dbReference>
<feature type="domain" description="GGDEF" evidence="3">
    <location>
        <begin position="419"/>
        <end position="552"/>
    </location>
</feature>
<dbReference type="PANTHER" id="PTHR44757:SF2">
    <property type="entry name" value="BIOFILM ARCHITECTURE MAINTENANCE PROTEIN MBAA"/>
    <property type="match status" value="1"/>
</dbReference>
<reference evidence="4" key="1">
    <citation type="journal article" date="2011" name="Environ. Microbiol.">
        <title>Genomic insights into the metabolic potential of the polycyclic aromatic hydrocarbon degrading sulfate-reducing Deltaproteobacterium N47.</title>
        <authorList>
            <person name="Bergmann F."/>
            <person name="Selesi D."/>
            <person name="Weinmaier T."/>
            <person name="Tischler P."/>
            <person name="Rattei T."/>
            <person name="Meckenstock R.U."/>
        </authorList>
    </citation>
    <scope>NUCLEOTIDE SEQUENCE</scope>
</reference>
<organism evidence="4">
    <name type="scientific">uncultured Desulfobacterium sp</name>
    <dbReference type="NCBI Taxonomy" id="201089"/>
    <lineage>
        <taxon>Bacteria</taxon>
        <taxon>Pseudomonadati</taxon>
        <taxon>Thermodesulfobacteriota</taxon>
        <taxon>Desulfobacteria</taxon>
        <taxon>Desulfobacterales</taxon>
        <taxon>Desulfobacteriaceae</taxon>
        <taxon>Desulfobacterium</taxon>
        <taxon>environmental samples</taxon>
    </lineage>
</organism>
<dbReference type="InterPro" id="IPR035965">
    <property type="entry name" value="PAS-like_dom_sf"/>
</dbReference>
<dbReference type="Gene3D" id="3.30.450.20">
    <property type="entry name" value="PAS domain"/>
    <property type="match status" value="3"/>
</dbReference>
<dbReference type="Pfam" id="PF13426">
    <property type="entry name" value="PAS_9"/>
    <property type="match status" value="2"/>
</dbReference>
<dbReference type="InterPro" id="IPR043128">
    <property type="entry name" value="Rev_trsase/Diguanyl_cyclase"/>
</dbReference>
<dbReference type="SUPFAM" id="SSF55785">
    <property type="entry name" value="PYP-like sensor domain (PAS domain)"/>
    <property type="match status" value="3"/>
</dbReference>
<dbReference type="PROSITE" id="PS50112">
    <property type="entry name" value="PAS"/>
    <property type="match status" value="3"/>
</dbReference>
<dbReference type="Pfam" id="PF08447">
    <property type="entry name" value="PAS_3"/>
    <property type="match status" value="1"/>
</dbReference>
<feature type="domain" description="PAC" evidence="2">
    <location>
        <begin position="86"/>
        <end position="136"/>
    </location>
</feature>
<dbReference type="Pfam" id="PF00990">
    <property type="entry name" value="GGDEF"/>
    <property type="match status" value="1"/>
</dbReference>
<evidence type="ECO:0000259" key="3">
    <source>
        <dbReference type="PROSITE" id="PS50887"/>
    </source>
</evidence>
<feature type="domain" description="PAC" evidence="2">
    <location>
        <begin position="336"/>
        <end position="387"/>
    </location>
</feature>
<dbReference type="InterPro" id="IPR000160">
    <property type="entry name" value="GGDEF_dom"/>
</dbReference>
<dbReference type="CDD" id="cd00130">
    <property type="entry name" value="PAS"/>
    <property type="match status" value="3"/>
</dbReference>
<dbReference type="EMBL" id="FR695872">
    <property type="protein sequence ID" value="CBX29549.1"/>
    <property type="molecule type" value="Genomic_DNA"/>
</dbReference>
<dbReference type="InterPro" id="IPR029787">
    <property type="entry name" value="Nucleotide_cyclase"/>
</dbReference>
<dbReference type="InterPro" id="IPR013655">
    <property type="entry name" value="PAS_fold_3"/>
</dbReference>
<feature type="domain" description="PAS" evidence="1">
    <location>
        <begin position="137"/>
        <end position="207"/>
    </location>
</feature>
<name>E1YG55_9BACT</name>
<dbReference type="PROSITE" id="PS50887">
    <property type="entry name" value="GGDEF"/>
    <property type="match status" value="1"/>
</dbReference>
<dbReference type="PANTHER" id="PTHR44757">
    <property type="entry name" value="DIGUANYLATE CYCLASE DGCP"/>
    <property type="match status" value="1"/>
</dbReference>
<sequence>MGENKEIKEWYFLLFNNFSDSVFVNEWSDRTNFTGNFIDANDAACNQLGYTREELLQMSPSGIEIKFENPADISEILKMLLNNERAKWEGWFTRKDGIEIPVEVQNKLFFKNAKHYILSTVRDISDRKRAEKNLRKSEDKYRDLFQNANDASLLTDADDNLLEVNYKALELHGYSREELIGMSMYDLIPKENIHYFKEMIKEFKMNGGNEKFHVNTIAKDGKKLIVEVSASAIMEKNKYVGARTIVRDITDRIYSDIALRESEERYRYLVENSPNIIYSYSDKRGIIYNSSRVEDILGYSSHCFLEKPSFWFEYMHKDDHDKILKAVKDFSEGKHFNIEYRIKDKQGKWHWFEDRSISIINNTDEIIINGLATDITKRKLMEQEIREMSIRDQLTELYNRRGFITLAEQQLKSAKRANTRMTLLFLDSDGLKLINDTLGHEEGDKALFDTAEILRQTFRESDIIARIGGDEFAVLVVDSTNMNSTIITQRLQQNIDDFNSKKLKQYILSLSWGATIYEPDSGLTLDKLMSVADELMYIQKRAKQYFITHNYS</sequence>
<evidence type="ECO:0000313" key="4">
    <source>
        <dbReference type="EMBL" id="CBX29549.1"/>
    </source>
</evidence>
<dbReference type="SMART" id="SM00267">
    <property type="entry name" value="GGDEF"/>
    <property type="match status" value="1"/>
</dbReference>
<dbReference type="PROSITE" id="PS50113">
    <property type="entry name" value="PAC"/>
    <property type="match status" value="2"/>
</dbReference>
<dbReference type="InterPro" id="IPR052155">
    <property type="entry name" value="Biofilm_reg_signaling"/>
</dbReference>
<dbReference type="InterPro" id="IPR001610">
    <property type="entry name" value="PAC"/>
</dbReference>
<feature type="domain" description="PAS" evidence="1">
    <location>
        <begin position="262"/>
        <end position="334"/>
    </location>
</feature>
<dbReference type="InterPro" id="IPR000014">
    <property type="entry name" value="PAS"/>
</dbReference>
<dbReference type="SUPFAM" id="SSF55073">
    <property type="entry name" value="Nucleotide cyclase"/>
    <property type="match status" value="1"/>
</dbReference>
<protein>
    <recommendedName>
        <fullName evidence="5">Diguanylate cyclase</fullName>
    </recommendedName>
</protein>
<evidence type="ECO:0000259" key="2">
    <source>
        <dbReference type="PROSITE" id="PS50113"/>
    </source>
</evidence>
<feature type="domain" description="PAS" evidence="1">
    <location>
        <begin position="32"/>
        <end position="84"/>
    </location>
</feature>
<dbReference type="SMART" id="SM00091">
    <property type="entry name" value="PAS"/>
    <property type="match status" value="3"/>
</dbReference>
<dbReference type="CDD" id="cd01949">
    <property type="entry name" value="GGDEF"/>
    <property type="match status" value="1"/>
</dbReference>
<evidence type="ECO:0008006" key="5">
    <source>
        <dbReference type="Google" id="ProtNLM"/>
    </source>
</evidence>
<gene>
    <name evidence="4" type="ORF">N47_J05300</name>
</gene>
<dbReference type="SMART" id="SM00086">
    <property type="entry name" value="PAC"/>
    <property type="match status" value="3"/>
</dbReference>
<proteinExistence type="predicted"/>